<reference evidence="2" key="1">
    <citation type="journal article" date="2015" name="Nature">
        <title>Complex archaea that bridge the gap between prokaryotes and eukaryotes.</title>
        <authorList>
            <person name="Spang A."/>
            <person name="Saw J.H."/>
            <person name="Jorgensen S.L."/>
            <person name="Zaremba-Niedzwiedzka K."/>
            <person name="Martijn J."/>
            <person name="Lind A.E."/>
            <person name="van Eijk R."/>
            <person name="Schleper C."/>
            <person name="Guy L."/>
            <person name="Ettema T.J."/>
        </authorList>
    </citation>
    <scope>NUCLEOTIDE SEQUENCE</scope>
</reference>
<dbReference type="Gene3D" id="3.20.20.140">
    <property type="entry name" value="Metal-dependent hydrolases"/>
    <property type="match status" value="1"/>
</dbReference>
<dbReference type="SUPFAM" id="SSF51338">
    <property type="entry name" value="Composite domain of metallo-dependent hydrolases"/>
    <property type="match status" value="1"/>
</dbReference>
<dbReference type="PANTHER" id="PTHR11647">
    <property type="entry name" value="HYDRANTOINASE/DIHYDROPYRIMIDINASE FAMILY MEMBER"/>
    <property type="match status" value="1"/>
</dbReference>
<organism evidence="2">
    <name type="scientific">marine sediment metagenome</name>
    <dbReference type="NCBI Taxonomy" id="412755"/>
    <lineage>
        <taxon>unclassified sequences</taxon>
        <taxon>metagenomes</taxon>
        <taxon>ecological metagenomes</taxon>
    </lineage>
</organism>
<dbReference type="SUPFAM" id="SSF51556">
    <property type="entry name" value="Metallo-dependent hydrolases"/>
    <property type="match status" value="1"/>
</dbReference>
<proteinExistence type="predicted"/>
<dbReference type="InterPro" id="IPR032466">
    <property type="entry name" value="Metal_Hydrolase"/>
</dbReference>
<dbReference type="InterPro" id="IPR050378">
    <property type="entry name" value="Metallo-dep_Hydrolases_sf"/>
</dbReference>
<evidence type="ECO:0000259" key="1">
    <source>
        <dbReference type="Pfam" id="PF07969"/>
    </source>
</evidence>
<comment type="caution">
    <text evidence="2">The sequence shown here is derived from an EMBL/GenBank/DDBJ whole genome shotgun (WGS) entry which is preliminary data.</text>
</comment>
<dbReference type="InterPro" id="IPR013108">
    <property type="entry name" value="Amidohydro_3"/>
</dbReference>
<evidence type="ECO:0000313" key="2">
    <source>
        <dbReference type="EMBL" id="KKN81146.1"/>
    </source>
</evidence>
<protein>
    <recommendedName>
        <fullName evidence="1">Amidohydrolase 3 domain-containing protein</fullName>
    </recommendedName>
</protein>
<name>A0A0F9W633_9ZZZZ</name>
<sequence length="579" mass="64712">MQYDILIKSARYFDGTADSDGSVRDIAIKDGNIAKVSQSPILQEAKEVIDADGKWVMPGFIDVHTHYDAEVMINPALDESLRHGVTTVFLGGCSLSMIYSDPDDCSDLFTRVEGFPREIILPVLQKEKTWKTPKEYISYLSGIGLGPNVSFFVGHSDIRVAGLGFERAVDASAELTAAETRKMTDMLKESLDAGALGMSFMMSKGDKIDGTRFRSLPLPSTFAKNPEYAAFNTVLREYGRVHQGAPNIYSPLKSMSWLFGQSMGLFRKNLKMTLIVLADVVGVPAAHMFSRFGARMANLFSGNFRWQFLPSVFTLYVDGMNFVNVEELPSGLDVIHEMSKKNRQKMVMEPLYRARFKEEIKQKAGPVTLWNRQFGDMIVVQCEDKSLEGKSFLQIANETGKHPVDAFLDLMGQYGEDIRWRQTVANQRPDVLKKLCNSSSSQIGFSDAGAHLRNICFYNLPLRMLKMVNDAQSDAKPFMSVGKAVWKLTGELADWFNIDAGRIREGDRADLIIVDPAKLDDRIYEYHEADFKGVSRIVNRNDETVPAVILNGKMAARNGQVESNVGQSCEFGRFLPVKG</sequence>
<dbReference type="Pfam" id="PF07969">
    <property type="entry name" value="Amidohydro_3"/>
    <property type="match status" value="1"/>
</dbReference>
<dbReference type="GO" id="GO:0016812">
    <property type="term" value="F:hydrolase activity, acting on carbon-nitrogen (but not peptide) bonds, in cyclic amides"/>
    <property type="evidence" value="ECO:0007669"/>
    <property type="project" value="TreeGrafter"/>
</dbReference>
<dbReference type="InterPro" id="IPR011059">
    <property type="entry name" value="Metal-dep_hydrolase_composite"/>
</dbReference>
<accession>A0A0F9W633</accession>
<gene>
    <name evidence="2" type="ORF">LCGC14_0322100</name>
</gene>
<dbReference type="AlphaFoldDB" id="A0A0F9W633"/>
<dbReference type="GO" id="GO:0005829">
    <property type="term" value="C:cytosol"/>
    <property type="evidence" value="ECO:0007669"/>
    <property type="project" value="TreeGrafter"/>
</dbReference>
<dbReference type="PANTHER" id="PTHR11647:SF1">
    <property type="entry name" value="COLLAPSIN RESPONSE MEDIATOR PROTEIN"/>
    <property type="match status" value="1"/>
</dbReference>
<feature type="domain" description="Amidohydrolase 3" evidence="1">
    <location>
        <begin position="47"/>
        <end position="88"/>
    </location>
</feature>
<dbReference type="EMBL" id="LAZR01000219">
    <property type="protein sequence ID" value="KKN81146.1"/>
    <property type="molecule type" value="Genomic_DNA"/>
</dbReference>